<evidence type="ECO:0000256" key="1">
    <source>
        <dbReference type="ARBA" id="ARBA00004123"/>
    </source>
</evidence>
<dbReference type="GO" id="GO:0005634">
    <property type="term" value="C:nucleus"/>
    <property type="evidence" value="ECO:0007669"/>
    <property type="project" value="UniProtKB-SubCell"/>
</dbReference>
<comment type="caution">
    <text evidence="8">The sequence shown here is derived from an EMBL/GenBank/DDBJ whole genome shotgun (WGS) entry which is preliminary data.</text>
</comment>
<keyword evidence="2" id="KW-0238">DNA-binding</keyword>
<dbReference type="EMBL" id="JANBPU010000001">
    <property type="protein sequence ID" value="KAJ1922266.1"/>
    <property type="molecule type" value="Genomic_DNA"/>
</dbReference>
<gene>
    <name evidence="8" type="primary">TFC1</name>
    <name evidence="8" type="ORF">H4219_000128</name>
</gene>
<feature type="region of interest" description="Disordered" evidence="5">
    <location>
        <begin position="494"/>
        <end position="529"/>
    </location>
</feature>
<feature type="region of interest" description="Disordered" evidence="5">
    <location>
        <begin position="547"/>
        <end position="616"/>
    </location>
</feature>
<dbReference type="InterPro" id="IPR040454">
    <property type="entry name" value="TF_IIIC_Tfc1/Sfc1"/>
</dbReference>
<dbReference type="GO" id="GO:0001002">
    <property type="term" value="F:RNA polymerase III type 1 promoter sequence-specific DNA binding"/>
    <property type="evidence" value="ECO:0007669"/>
    <property type="project" value="TreeGrafter"/>
</dbReference>
<evidence type="ECO:0000256" key="4">
    <source>
        <dbReference type="ARBA" id="ARBA00023242"/>
    </source>
</evidence>
<dbReference type="PANTHER" id="PTHR13230">
    <property type="entry name" value="GENERAL TRANSCRIPTION FACTOR IIIC, POLYPEPTIDE 5"/>
    <property type="match status" value="1"/>
</dbReference>
<dbReference type="PANTHER" id="PTHR13230:SF5">
    <property type="entry name" value="GENERAL TRANSCRIPTION FACTOR 3C POLYPEPTIDE 5"/>
    <property type="match status" value="1"/>
</dbReference>
<dbReference type="GO" id="GO:0006384">
    <property type="term" value="P:transcription initiation at RNA polymerase III promoter"/>
    <property type="evidence" value="ECO:0007669"/>
    <property type="project" value="InterPro"/>
</dbReference>
<accession>A0A9W8A9F6</accession>
<keyword evidence="3" id="KW-0804">Transcription</keyword>
<dbReference type="OrthoDB" id="5598268at2759"/>
<protein>
    <submittedName>
        <fullName evidence="8">Tau 95 subunit of transcription factor TFIIIC</fullName>
    </submittedName>
</protein>
<dbReference type="Pfam" id="PF17682">
    <property type="entry name" value="Tau95_N"/>
    <property type="match status" value="1"/>
</dbReference>
<dbReference type="Proteomes" id="UP001150538">
    <property type="component" value="Unassembled WGS sequence"/>
</dbReference>
<dbReference type="GO" id="GO:0000127">
    <property type="term" value="C:transcription factor TFIIIC complex"/>
    <property type="evidence" value="ECO:0007669"/>
    <property type="project" value="InterPro"/>
</dbReference>
<name>A0A9W8A9F6_9FUNG</name>
<feature type="domain" description="Transcription factor IIIC subunit 5 HTH" evidence="6">
    <location>
        <begin position="178"/>
        <end position="333"/>
    </location>
</feature>
<feature type="region of interest" description="Disordered" evidence="5">
    <location>
        <begin position="367"/>
        <end position="397"/>
    </location>
</feature>
<feature type="domain" description="Transcription factor IIIC subunit Tfc1/Sfc1 triple barrel" evidence="7">
    <location>
        <begin position="19"/>
        <end position="135"/>
    </location>
</feature>
<dbReference type="AlphaFoldDB" id="A0A9W8A9F6"/>
<evidence type="ECO:0000256" key="5">
    <source>
        <dbReference type="SAM" id="MobiDB-lite"/>
    </source>
</evidence>
<keyword evidence="9" id="KW-1185">Reference proteome</keyword>
<dbReference type="Gene3D" id="3.30.200.160">
    <property type="entry name" value="TFIIIC, subcomplex tauA, subunit Sfc1, barrel domain"/>
    <property type="match status" value="1"/>
</dbReference>
<dbReference type="GO" id="GO:0001003">
    <property type="term" value="F:RNA polymerase III type 2 promoter sequence-specific DNA binding"/>
    <property type="evidence" value="ECO:0007669"/>
    <property type="project" value="TreeGrafter"/>
</dbReference>
<feature type="compositionally biased region" description="Acidic residues" evidence="5">
    <location>
        <begin position="581"/>
        <end position="616"/>
    </location>
</feature>
<dbReference type="InterPro" id="IPR041499">
    <property type="entry name" value="Tfc1/Sfc1_N"/>
</dbReference>
<reference evidence="8" key="1">
    <citation type="submission" date="2022-07" db="EMBL/GenBank/DDBJ databases">
        <title>Phylogenomic reconstructions and comparative analyses of Kickxellomycotina fungi.</title>
        <authorList>
            <person name="Reynolds N.K."/>
            <person name="Stajich J.E."/>
            <person name="Barry K."/>
            <person name="Grigoriev I.V."/>
            <person name="Crous P."/>
            <person name="Smith M.E."/>
        </authorList>
    </citation>
    <scope>NUCLEOTIDE SEQUENCE</scope>
    <source>
        <strain evidence="8">NBRC 100468</strain>
    </source>
</reference>
<evidence type="ECO:0000256" key="3">
    <source>
        <dbReference type="ARBA" id="ARBA00023163"/>
    </source>
</evidence>
<keyword evidence="4" id="KW-0539">Nucleus</keyword>
<evidence type="ECO:0000256" key="2">
    <source>
        <dbReference type="ARBA" id="ARBA00023125"/>
    </source>
</evidence>
<sequence>MESYEKAERNAVPNTELYVVEYPGYVKNPDKALATLGGTKKLTKYVYHEGGVPVELRYRPDDLLSHPIEGESIPTGNLLIKVTRRVKKNKKNSKTPELAGFNQEAQAIDNQPWKAEVVGVIKKTVRFRSIIDYQIVPEPEDPVMKLLKNVNDLNFDSVSDFVKNEIFNRHPKKGREFMPFPPMSKPNWPMNYNYQQNPHLVKVFVHNNPNEPPVVRLINRNKSKRYLMLSAKYETKNLPLEPPSEIKRTIETVSKQDYETIKKLFEQRPIWTRAAIDLQMPDKIVKTYQLMKRLLPMVAYWMSNGPWRDCWIRYGYDPRVTKEAREYQVVDIRNLSADGATRLPVRSHLSASGLKGKGQQLSFAKYAEARSRGRPKGSTGAKRLQSDGMGKSAHRFDGRSTEQVQFGSFQLCDIDLPLVLRLKEYPAGQRSTCCEQSGWFYMQVIRTIRKVVKLRMQLILDYRNNKVDQELPDPSLDDHLDFAALQQGIEKEKDELEQEKQEKHNVQQQEKSLHQARAGKADEGSHPLNDVLQTHINSRVELLMKELSQQQQQKKTSGDGGPSEEENSEGEGFGGMFATLEDMDAGQGDDDDDGFGDIFGDGDDDNADEDDDGDEN</sequence>
<dbReference type="InterPro" id="IPR042536">
    <property type="entry name" value="TFIIIC_tauA_Sfc1"/>
</dbReference>
<evidence type="ECO:0000259" key="7">
    <source>
        <dbReference type="Pfam" id="PF17682"/>
    </source>
</evidence>
<evidence type="ECO:0000313" key="9">
    <source>
        <dbReference type="Proteomes" id="UP001150538"/>
    </source>
</evidence>
<organism evidence="8 9">
    <name type="scientific">Mycoemilia scoparia</name>
    <dbReference type="NCBI Taxonomy" id="417184"/>
    <lineage>
        <taxon>Eukaryota</taxon>
        <taxon>Fungi</taxon>
        <taxon>Fungi incertae sedis</taxon>
        <taxon>Zoopagomycota</taxon>
        <taxon>Kickxellomycotina</taxon>
        <taxon>Kickxellomycetes</taxon>
        <taxon>Kickxellales</taxon>
        <taxon>Kickxellaceae</taxon>
        <taxon>Mycoemilia</taxon>
    </lineage>
</organism>
<dbReference type="Pfam" id="PF09734">
    <property type="entry name" value="Tau95"/>
    <property type="match status" value="1"/>
</dbReference>
<evidence type="ECO:0000259" key="6">
    <source>
        <dbReference type="Pfam" id="PF09734"/>
    </source>
</evidence>
<comment type="subcellular location">
    <subcellularLocation>
        <location evidence="1">Nucleus</location>
    </subcellularLocation>
</comment>
<feature type="compositionally biased region" description="Basic and acidic residues" evidence="5">
    <location>
        <begin position="494"/>
        <end position="505"/>
    </location>
</feature>
<dbReference type="InterPro" id="IPR019136">
    <property type="entry name" value="TF_IIIC_su-5_HTH"/>
</dbReference>
<proteinExistence type="predicted"/>
<evidence type="ECO:0000313" key="8">
    <source>
        <dbReference type="EMBL" id="KAJ1922266.1"/>
    </source>
</evidence>